<dbReference type="InterPro" id="IPR037202">
    <property type="entry name" value="ESCRT_assembly_dom"/>
</dbReference>
<keyword evidence="4" id="KW-0653">Protein transport</keyword>
<comment type="caution">
    <text evidence="6">The sequence shown here is derived from an EMBL/GenBank/DDBJ whole genome shotgun (WGS) entry which is preliminary data.</text>
</comment>
<gene>
    <name evidence="6" type="ORF">LCGC14_2674280</name>
</gene>
<keyword evidence="3" id="KW-0967">Endosome</keyword>
<dbReference type="EMBL" id="LAZR01046975">
    <property type="protein sequence ID" value="KKK95291.1"/>
    <property type="molecule type" value="Genomic_DNA"/>
</dbReference>
<feature type="coiled-coil region" evidence="5">
    <location>
        <begin position="74"/>
        <end position="111"/>
    </location>
</feature>
<sequence length="114" mass="13833">QEYGKNHLSGLFNSNGILPKQHSYKKKLFKLDDEKQQKMFDLQKKRYSLKATLKKLETKFDQGSISDSDYFKTYRNLKQEIYLIYDKIQKLEQNLNEIESFKQESRNFDNKEFF</sequence>
<keyword evidence="2" id="KW-0813">Transport</keyword>
<comment type="subcellular location">
    <subcellularLocation>
        <location evidence="1">Endosome</location>
    </subcellularLocation>
</comment>
<reference evidence="6" key="1">
    <citation type="journal article" date="2015" name="Nature">
        <title>Complex archaea that bridge the gap between prokaryotes and eukaryotes.</title>
        <authorList>
            <person name="Spang A."/>
            <person name="Saw J.H."/>
            <person name="Jorgensen S.L."/>
            <person name="Zaremba-Niedzwiedzka K."/>
            <person name="Martijn J."/>
            <person name="Lind A.E."/>
            <person name="van Eijk R."/>
            <person name="Schleper C."/>
            <person name="Guy L."/>
            <person name="Ettema T.J."/>
        </authorList>
    </citation>
    <scope>NUCLEOTIDE SEQUENCE</scope>
</reference>
<keyword evidence="5" id="KW-0175">Coiled coil</keyword>
<organism evidence="6">
    <name type="scientific">marine sediment metagenome</name>
    <dbReference type="NCBI Taxonomy" id="412755"/>
    <lineage>
        <taxon>unclassified sequences</taxon>
        <taxon>metagenomes</taxon>
        <taxon>ecological metagenomes</taxon>
    </lineage>
</organism>
<evidence type="ECO:0000256" key="5">
    <source>
        <dbReference type="SAM" id="Coils"/>
    </source>
</evidence>
<protein>
    <recommendedName>
        <fullName evidence="7">SB domain-containing protein</fullName>
    </recommendedName>
</protein>
<evidence type="ECO:0000256" key="3">
    <source>
        <dbReference type="ARBA" id="ARBA00022753"/>
    </source>
</evidence>
<proteinExistence type="predicted"/>
<name>A0A0F9CF12_9ZZZZ</name>
<evidence type="ECO:0000256" key="4">
    <source>
        <dbReference type="ARBA" id="ARBA00022927"/>
    </source>
</evidence>
<evidence type="ECO:0000313" key="6">
    <source>
        <dbReference type="EMBL" id="KKK95291.1"/>
    </source>
</evidence>
<feature type="non-terminal residue" evidence="6">
    <location>
        <position position="1"/>
    </location>
</feature>
<evidence type="ECO:0000256" key="2">
    <source>
        <dbReference type="ARBA" id="ARBA00022448"/>
    </source>
</evidence>
<accession>A0A0F9CF12</accession>
<evidence type="ECO:0008006" key="7">
    <source>
        <dbReference type="Google" id="ProtNLM"/>
    </source>
</evidence>
<dbReference type="GO" id="GO:0015031">
    <property type="term" value="P:protein transport"/>
    <property type="evidence" value="ECO:0007669"/>
    <property type="project" value="UniProtKB-KW"/>
</dbReference>
<evidence type="ECO:0000256" key="1">
    <source>
        <dbReference type="ARBA" id="ARBA00004177"/>
    </source>
</evidence>
<dbReference type="AlphaFoldDB" id="A0A0F9CF12"/>
<dbReference type="GO" id="GO:0005768">
    <property type="term" value="C:endosome"/>
    <property type="evidence" value="ECO:0007669"/>
    <property type="project" value="UniProtKB-SubCell"/>
</dbReference>
<dbReference type="SUPFAM" id="SSF140111">
    <property type="entry name" value="Endosomal sorting complex assembly domain"/>
    <property type="match status" value="1"/>
</dbReference>